<accession>A0ACB8SQW7</accession>
<keyword evidence="2" id="KW-1185">Reference proteome</keyword>
<dbReference type="Proteomes" id="UP000814140">
    <property type="component" value="Unassembled WGS sequence"/>
</dbReference>
<evidence type="ECO:0000313" key="2">
    <source>
        <dbReference type="Proteomes" id="UP000814140"/>
    </source>
</evidence>
<organism evidence="1 2">
    <name type="scientific">Artomyces pyxidatus</name>
    <dbReference type="NCBI Taxonomy" id="48021"/>
    <lineage>
        <taxon>Eukaryota</taxon>
        <taxon>Fungi</taxon>
        <taxon>Dikarya</taxon>
        <taxon>Basidiomycota</taxon>
        <taxon>Agaricomycotina</taxon>
        <taxon>Agaricomycetes</taxon>
        <taxon>Russulales</taxon>
        <taxon>Auriscalpiaceae</taxon>
        <taxon>Artomyces</taxon>
    </lineage>
</organism>
<dbReference type="EMBL" id="MU277235">
    <property type="protein sequence ID" value="KAI0058480.1"/>
    <property type="molecule type" value="Genomic_DNA"/>
</dbReference>
<reference evidence="1" key="1">
    <citation type="submission" date="2021-03" db="EMBL/GenBank/DDBJ databases">
        <authorList>
            <consortium name="DOE Joint Genome Institute"/>
            <person name="Ahrendt S."/>
            <person name="Looney B.P."/>
            <person name="Miyauchi S."/>
            <person name="Morin E."/>
            <person name="Drula E."/>
            <person name="Courty P.E."/>
            <person name="Chicoki N."/>
            <person name="Fauchery L."/>
            <person name="Kohler A."/>
            <person name="Kuo A."/>
            <person name="Labutti K."/>
            <person name="Pangilinan J."/>
            <person name="Lipzen A."/>
            <person name="Riley R."/>
            <person name="Andreopoulos W."/>
            <person name="He G."/>
            <person name="Johnson J."/>
            <person name="Barry K.W."/>
            <person name="Grigoriev I.V."/>
            <person name="Nagy L."/>
            <person name="Hibbett D."/>
            <person name="Henrissat B."/>
            <person name="Matheny P.B."/>
            <person name="Labbe J."/>
            <person name="Martin F."/>
        </authorList>
    </citation>
    <scope>NUCLEOTIDE SEQUENCE</scope>
    <source>
        <strain evidence="1">HHB10654</strain>
    </source>
</reference>
<protein>
    <submittedName>
        <fullName evidence="1">Uncharacterized protein</fullName>
    </submittedName>
</protein>
<proteinExistence type="predicted"/>
<gene>
    <name evidence="1" type="ORF">BV25DRAFT_1239964</name>
</gene>
<name>A0ACB8SQW7_9AGAM</name>
<reference evidence="1" key="2">
    <citation type="journal article" date="2022" name="New Phytol.">
        <title>Evolutionary transition to the ectomycorrhizal habit in the genomes of a hyperdiverse lineage of mushroom-forming fungi.</title>
        <authorList>
            <person name="Looney B."/>
            <person name="Miyauchi S."/>
            <person name="Morin E."/>
            <person name="Drula E."/>
            <person name="Courty P.E."/>
            <person name="Kohler A."/>
            <person name="Kuo A."/>
            <person name="LaButti K."/>
            <person name="Pangilinan J."/>
            <person name="Lipzen A."/>
            <person name="Riley R."/>
            <person name="Andreopoulos W."/>
            <person name="He G."/>
            <person name="Johnson J."/>
            <person name="Nolan M."/>
            <person name="Tritt A."/>
            <person name="Barry K.W."/>
            <person name="Grigoriev I.V."/>
            <person name="Nagy L.G."/>
            <person name="Hibbett D."/>
            <person name="Henrissat B."/>
            <person name="Matheny P.B."/>
            <person name="Labbe J."/>
            <person name="Martin F.M."/>
        </authorList>
    </citation>
    <scope>NUCLEOTIDE SEQUENCE</scope>
    <source>
        <strain evidence="1">HHB10654</strain>
    </source>
</reference>
<comment type="caution">
    <text evidence="1">The sequence shown here is derived from an EMBL/GenBank/DDBJ whole genome shotgun (WGS) entry which is preliminary data.</text>
</comment>
<evidence type="ECO:0000313" key="1">
    <source>
        <dbReference type="EMBL" id="KAI0058480.1"/>
    </source>
</evidence>
<sequence>MASTGPSALIIGATGHVGKHVLRELLGTSHFASITEAGRRVTPTAELPPSTGKDFQQTVIDFEKTDELKEVLGKGKWDVVFITLGTKAKVAGSPENFEKIDRQYVLNAATAAKASEPGHSQRLVYCSAALSNPSSSLLYSRSKGLTEKGLASLGYSDVIIFRPAMLQNMQRDHHVNIWESTASVAANFLGHFTSSLGIDIDKLAKSMRIAGQLGSEKLPPSAAASKTNWGGESFTAIGNSGATHLAAEDL</sequence>